<proteinExistence type="predicted"/>
<dbReference type="EMBL" id="JACGWN010000003">
    <property type="protein sequence ID" value="KAL0455068.1"/>
    <property type="molecule type" value="Genomic_DNA"/>
</dbReference>
<sequence>VEARHHRTPQFSGKAYHRKSYLSYEQLTPCHRAYFVAISKTREPVSYNQEARDPKWVHAMNQELDALEANDTCTLTNLPPGKKAIGAKWGMTNHYALSAKGISKDISNSKILYLSQYMQDPRKPYLSVVMRVLRYLKDTPGQEAEYRAMAYTTTELVWLKYLLNDLSIHLHHPMKLICDNNAALPIAANPIFHKHTKHIELDCHFVHEILQDGIIATAYVPSHHQLRTYLLKPLDVTSFTFSFASSRSILHTRQLEGEYYKLI</sequence>
<gene>
    <name evidence="1" type="ORF">Slati_0846000</name>
</gene>
<dbReference type="PANTHER" id="PTHR11439">
    <property type="entry name" value="GAG-POL-RELATED RETROTRANSPOSON"/>
    <property type="match status" value="1"/>
</dbReference>
<reference evidence="1" key="1">
    <citation type="submission" date="2020-06" db="EMBL/GenBank/DDBJ databases">
        <authorList>
            <person name="Li T."/>
            <person name="Hu X."/>
            <person name="Zhang T."/>
            <person name="Song X."/>
            <person name="Zhang H."/>
            <person name="Dai N."/>
            <person name="Sheng W."/>
            <person name="Hou X."/>
            <person name="Wei L."/>
        </authorList>
    </citation>
    <scope>NUCLEOTIDE SEQUENCE</scope>
    <source>
        <strain evidence="1">KEN1</strain>
        <tissue evidence="1">Leaf</tissue>
    </source>
</reference>
<evidence type="ECO:0000313" key="1">
    <source>
        <dbReference type="EMBL" id="KAL0455068.1"/>
    </source>
</evidence>
<name>A0AAW2XLS5_9LAMI</name>
<evidence type="ECO:0008006" key="2">
    <source>
        <dbReference type="Google" id="ProtNLM"/>
    </source>
</evidence>
<dbReference type="AlphaFoldDB" id="A0AAW2XLS5"/>
<organism evidence="1">
    <name type="scientific">Sesamum latifolium</name>
    <dbReference type="NCBI Taxonomy" id="2727402"/>
    <lineage>
        <taxon>Eukaryota</taxon>
        <taxon>Viridiplantae</taxon>
        <taxon>Streptophyta</taxon>
        <taxon>Embryophyta</taxon>
        <taxon>Tracheophyta</taxon>
        <taxon>Spermatophyta</taxon>
        <taxon>Magnoliopsida</taxon>
        <taxon>eudicotyledons</taxon>
        <taxon>Gunneridae</taxon>
        <taxon>Pentapetalae</taxon>
        <taxon>asterids</taxon>
        <taxon>lamiids</taxon>
        <taxon>Lamiales</taxon>
        <taxon>Pedaliaceae</taxon>
        <taxon>Sesamum</taxon>
    </lineage>
</organism>
<dbReference type="PANTHER" id="PTHR11439:SF511">
    <property type="match status" value="1"/>
</dbReference>
<feature type="non-terminal residue" evidence="1">
    <location>
        <position position="1"/>
    </location>
</feature>
<reference evidence="1" key="2">
    <citation type="journal article" date="2024" name="Plant">
        <title>Genomic evolution and insights into agronomic trait innovations of Sesamum species.</title>
        <authorList>
            <person name="Miao H."/>
            <person name="Wang L."/>
            <person name="Qu L."/>
            <person name="Liu H."/>
            <person name="Sun Y."/>
            <person name="Le M."/>
            <person name="Wang Q."/>
            <person name="Wei S."/>
            <person name="Zheng Y."/>
            <person name="Lin W."/>
            <person name="Duan Y."/>
            <person name="Cao H."/>
            <person name="Xiong S."/>
            <person name="Wang X."/>
            <person name="Wei L."/>
            <person name="Li C."/>
            <person name="Ma Q."/>
            <person name="Ju M."/>
            <person name="Zhao R."/>
            <person name="Li G."/>
            <person name="Mu C."/>
            <person name="Tian Q."/>
            <person name="Mei H."/>
            <person name="Zhang T."/>
            <person name="Gao T."/>
            <person name="Zhang H."/>
        </authorList>
    </citation>
    <scope>NUCLEOTIDE SEQUENCE</scope>
    <source>
        <strain evidence="1">KEN1</strain>
    </source>
</reference>
<protein>
    <recommendedName>
        <fullName evidence="2">Reverse transcriptase Ty1/copia-type domain-containing protein</fullName>
    </recommendedName>
</protein>
<comment type="caution">
    <text evidence="1">The sequence shown here is derived from an EMBL/GenBank/DDBJ whole genome shotgun (WGS) entry which is preliminary data.</text>
</comment>
<accession>A0AAW2XLS5</accession>
<dbReference type="CDD" id="cd09272">
    <property type="entry name" value="RNase_HI_RT_Ty1"/>
    <property type="match status" value="1"/>
</dbReference>